<proteinExistence type="predicted"/>
<name>A0A1G2TZ27_9BACT</name>
<evidence type="ECO:0000313" key="2">
    <source>
        <dbReference type="Proteomes" id="UP000177707"/>
    </source>
</evidence>
<dbReference type="STRING" id="1802758.A3A96_00370"/>
<accession>A0A1G2TZ27</accession>
<dbReference type="AlphaFoldDB" id="A0A1G2TZ27"/>
<sequence>MILNLSIQGYISLGKDDGNLKMDAMHGVMNFLRVAANYVGDDLGSVDLNIMMDTANVPTGTVLFHVERKSSESASFYYNVSHNSGTPDFISMEKRGIPLRPVEFFNRAVCLKVRV</sequence>
<protein>
    <submittedName>
        <fullName evidence="1">Uncharacterized protein</fullName>
    </submittedName>
</protein>
<reference evidence="1 2" key="1">
    <citation type="journal article" date="2016" name="Nat. Commun.">
        <title>Thousands of microbial genomes shed light on interconnected biogeochemical processes in an aquifer system.</title>
        <authorList>
            <person name="Anantharaman K."/>
            <person name="Brown C.T."/>
            <person name="Hug L.A."/>
            <person name="Sharon I."/>
            <person name="Castelle C.J."/>
            <person name="Probst A.J."/>
            <person name="Thomas B.C."/>
            <person name="Singh A."/>
            <person name="Wilkins M.J."/>
            <person name="Karaoz U."/>
            <person name="Brodie E.L."/>
            <person name="Williams K.H."/>
            <person name="Hubbard S.S."/>
            <person name="Banfield J.F."/>
        </authorList>
    </citation>
    <scope>NUCLEOTIDE SEQUENCE [LARGE SCALE GENOMIC DNA]</scope>
</reference>
<evidence type="ECO:0000313" key="1">
    <source>
        <dbReference type="EMBL" id="OHB01880.1"/>
    </source>
</evidence>
<gene>
    <name evidence="1" type="ORF">A3A96_00370</name>
</gene>
<dbReference type="Proteomes" id="UP000177707">
    <property type="component" value="Unassembled WGS sequence"/>
</dbReference>
<dbReference type="EMBL" id="MHWB01000009">
    <property type="protein sequence ID" value="OHB01880.1"/>
    <property type="molecule type" value="Genomic_DNA"/>
</dbReference>
<comment type="caution">
    <text evidence="1">The sequence shown here is derived from an EMBL/GenBank/DDBJ whole genome shotgun (WGS) entry which is preliminary data.</text>
</comment>
<organism evidence="1 2">
    <name type="scientific">Candidatus Zambryskibacteria bacterium RIFCSPLOWO2_01_FULL_39_39</name>
    <dbReference type="NCBI Taxonomy" id="1802758"/>
    <lineage>
        <taxon>Bacteria</taxon>
        <taxon>Candidatus Zambryskiibacteriota</taxon>
    </lineage>
</organism>